<organism evidence="3 4">
    <name type="scientific">Paraliobacillus ryukyuensis</name>
    <dbReference type="NCBI Taxonomy" id="200904"/>
    <lineage>
        <taxon>Bacteria</taxon>
        <taxon>Bacillati</taxon>
        <taxon>Bacillota</taxon>
        <taxon>Bacilli</taxon>
        <taxon>Bacillales</taxon>
        <taxon>Bacillaceae</taxon>
        <taxon>Paraliobacillus</taxon>
    </lineage>
</organism>
<proteinExistence type="predicted"/>
<evidence type="ECO:0000313" key="4">
    <source>
        <dbReference type="Proteomes" id="UP000252254"/>
    </source>
</evidence>
<evidence type="ECO:0000259" key="2">
    <source>
        <dbReference type="Pfam" id="PF14258"/>
    </source>
</evidence>
<protein>
    <submittedName>
        <fullName evidence="3">Uncharacterized protein DUF4350</fullName>
    </submittedName>
</protein>
<dbReference type="Proteomes" id="UP000252254">
    <property type="component" value="Unassembled WGS sequence"/>
</dbReference>
<dbReference type="Pfam" id="PF14258">
    <property type="entry name" value="DUF4350"/>
    <property type="match status" value="1"/>
</dbReference>
<feature type="domain" description="DUF4350" evidence="2">
    <location>
        <begin position="41"/>
        <end position="203"/>
    </location>
</feature>
<gene>
    <name evidence="3" type="ORF">DES48_10835</name>
</gene>
<keyword evidence="1" id="KW-1133">Transmembrane helix</keyword>
<keyword evidence="1" id="KW-0472">Membrane</keyword>
<accession>A0A366DZ63</accession>
<dbReference type="RefSeq" id="WP_113869310.1">
    <property type="nucleotide sequence ID" value="NZ_BAABQN010000012.1"/>
</dbReference>
<sequence>MAQQPIHKNTWIWLLILLTLFVICSYIFVPEKPEEYPPYVSNSPAPTGTKAIYTYLEENQLPIKKWELPPSNLANRENTLQVMVEPSLFSEENTLQAYQAYVENGNTLAIFKHNPKGMFDIETTNPTMSIEDTVELINHDLEVATASSLRLKPDEDDEILLADHYGPIAIKRSIGAGSLIVVTEPEWLTNTAILENDHLEALFTVLNFNSYDAILFNEYVHGNEAGTSMLSVFPNWIIVLAFELLLVTVGVLWLKGKRFGPIITPREATVRFSDEKIKALATWYMKGKNYREAIGIQADFLKRLLLERFGIPYKNTWSENTEAIERTLPNLSKEAIRRFTNGLDDVLKQEKVSKQAFLSWSQKIDHIRREVEAE</sequence>
<keyword evidence="1" id="KW-0812">Transmembrane</keyword>
<feature type="transmembrane region" description="Helical" evidence="1">
    <location>
        <begin position="12"/>
        <end position="29"/>
    </location>
</feature>
<comment type="caution">
    <text evidence="3">The sequence shown here is derived from an EMBL/GenBank/DDBJ whole genome shotgun (WGS) entry which is preliminary data.</text>
</comment>
<evidence type="ECO:0000256" key="1">
    <source>
        <dbReference type="SAM" id="Phobius"/>
    </source>
</evidence>
<name>A0A366DZ63_9BACI</name>
<dbReference type="OrthoDB" id="2935725at2"/>
<dbReference type="EMBL" id="QNRI01000008">
    <property type="protein sequence ID" value="RBO95327.1"/>
    <property type="molecule type" value="Genomic_DNA"/>
</dbReference>
<dbReference type="AlphaFoldDB" id="A0A366DZ63"/>
<evidence type="ECO:0000313" key="3">
    <source>
        <dbReference type="EMBL" id="RBO95327.1"/>
    </source>
</evidence>
<reference evidence="3 4" key="1">
    <citation type="submission" date="2018-06" db="EMBL/GenBank/DDBJ databases">
        <title>Genomic Encyclopedia of Type Strains, Phase IV (KMG-IV): sequencing the most valuable type-strain genomes for metagenomic binning, comparative biology and taxonomic classification.</title>
        <authorList>
            <person name="Goeker M."/>
        </authorList>
    </citation>
    <scope>NUCLEOTIDE SEQUENCE [LARGE SCALE GENOMIC DNA]</scope>
    <source>
        <strain evidence="3 4">DSM 15140</strain>
    </source>
</reference>
<keyword evidence="4" id="KW-1185">Reference proteome</keyword>
<dbReference type="STRING" id="200904.GCA_900168775_02811"/>
<dbReference type="InterPro" id="IPR025646">
    <property type="entry name" value="DUF4350"/>
</dbReference>
<feature type="transmembrane region" description="Helical" evidence="1">
    <location>
        <begin position="233"/>
        <end position="254"/>
    </location>
</feature>